<dbReference type="RefSeq" id="WP_217652525.1">
    <property type="nucleotide sequence ID" value="NZ_FQVJ01000038.1"/>
</dbReference>
<feature type="compositionally biased region" description="Low complexity" evidence="1">
    <location>
        <begin position="167"/>
        <end position="206"/>
    </location>
</feature>
<dbReference type="AlphaFoldDB" id="A0A0D6PK09"/>
<name>A0A0D6PK09_9PROT</name>
<evidence type="ECO:0000256" key="1">
    <source>
        <dbReference type="SAM" id="MobiDB-lite"/>
    </source>
</evidence>
<keyword evidence="2" id="KW-0449">Lipoprotein</keyword>
<evidence type="ECO:0000313" key="3">
    <source>
        <dbReference type="Proteomes" id="UP000032668"/>
    </source>
</evidence>
<gene>
    <name evidence="2" type="ORF">Aam_114_028</name>
</gene>
<dbReference type="EMBL" id="BANC01000112">
    <property type="protein sequence ID" value="GAN81741.1"/>
    <property type="molecule type" value="Genomic_DNA"/>
</dbReference>
<dbReference type="Proteomes" id="UP000032668">
    <property type="component" value="Unassembled WGS sequence"/>
</dbReference>
<accession>A0A0D6PK09</accession>
<sequence>MLPLTGCHAGYSPNTYAADAAQQEAPVQRGVIIGVRQVLISASGSVGATAGAAAGGIAGAQLPTTALGAVGGALVGTIGGAAAEKAVADTKGWEYIVQQSNNSLVSVTQTSKTALPIGMHVLVIDGSKQARIIPDYTVQLPAKPAAKAKTATQGVVATPAVTVSTLPAPAAPTPQNASPAATPPASTKETAAPAQAAPSAATTPKQNAPTLPADVTNDPILVQPAQPASASPAAAPPQSAGAQ</sequence>
<protein>
    <submittedName>
        <fullName evidence="2">Outer membrane lipoprotein</fullName>
    </submittedName>
</protein>
<feature type="region of interest" description="Disordered" evidence="1">
    <location>
        <begin position="167"/>
        <end position="243"/>
    </location>
</feature>
<evidence type="ECO:0000313" key="2">
    <source>
        <dbReference type="EMBL" id="GAN81741.1"/>
    </source>
</evidence>
<dbReference type="STRING" id="1120923.SAMN02746095_03247"/>
<feature type="compositionally biased region" description="Low complexity" evidence="1">
    <location>
        <begin position="223"/>
        <end position="243"/>
    </location>
</feature>
<proteinExistence type="predicted"/>
<organism evidence="2 3">
    <name type="scientific">Acidocella aminolytica 101 = DSM 11237</name>
    <dbReference type="NCBI Taxonomy" id="1120923"/>
    <lineage>
        <taxon>Bacteria</taxon>
        <taxon>Pseudomonadati</taxon>
        <taxon>Pseudomonadota</taxon>
        <taxon>Alphaproteobacteria</taxon>
        <taxon>Acetobacterales</taxon>
        <taxon>Acidocellaceae</taxon>
        <taxon>Acidocella</taxon>
    </lineage>
</organism>
<reference evidence="2 3" key="1">
    <citation type="submission" date="2012-11" db="EMBL/GenBank/DDBJ databases">
        <title>Whole genome sequence of Acidocella aminolytica 101 = DSM 11237.</title>
        <authorList>
            <person name="Azuma Y."/>
            <person name="Higashiura N."/>
            <person name="Hirakawa H."/>
            <person name="Matsushita K."/>
        </authorList>
    </citation>
    <scope>NUCLEOTIDE SEQUENCE [LARGE SCALE GENOMIC DNA]</scope>
    <source>
        <strain evidence="3">101 / DSM 11237</strain>
    </source>
</reference>
<keyword evidence="3" id="KW-1185">Reference proteome</keyword>
<comment type="caution">
    <text evidence="2">The sequence shown here is derived from an EMBL/GenBank/DDBJ whole genome shotgun (WGS) entry which is preliminary data.</text>
</comment>